<dbReference type="SUPFAM" id="SSF51556">
    <property type="entry name" value="Metallo-dependent hydrolases"/>
    <property type="match status" value="1"/>
</dbReference>
<dbReference type="Proteomes" id="UP000216885">
    <property type="component" value="Unassembled WGS sequence"/>
</dbReference>
<dbReference type="InterPro" id="IPR050138">
    <property type="entry name" value="DHOase/Allantoinase_Hydrolase"/>
</dbReference>
<dbReference type="SUPFAM" id="SSF51338">
    <property type="entry name" value="Composite domain of metallo-dependent hydrolases"/>
    <property type="match status" value="1"/>
</dbReference>
<dbReference type="GO" id="GO:0004038">
    <property type="term" value="F:allantoinase activity"/>
    <property type="evidence" value="ECO:0007669"/>
    <property type="project" value="TreeGrafter"/>
</dbReference>
<organism evidence="3 4">
    <name type="scientific">Bordetella genomosp. 4</name>
    <dbReference type="NCBI Taxonomy" id="463044"/>
    <lineage>
        <taxon>Bacteria</taxon>
        <taxon>Pseudomonadati</taxon>
        <taxon>Pseudomonadota</taxon>
        <taxon>Betaproteobacteria</taxon>
        <taxon>Burkholderiales</taxon>
        <taxon>Alcaligenaceae</taxon>
        <taxon>Bordetella</taxon>
    </lineage>
</organism>
<dbReference type="PANTHER" id="PTHR43668:SF2">
    <property type="entry name" value="ALLANTOINASE"/>
    <property type="match status" value="1"/>
</dbReference>
<sequence>MSHDFVLRGGIAVDAQHGERPLDLLIQDGRIAAHLVPGTPVGSGVPEVSAQGLHVFPGLIDAHIHFGFGEKITEYETETIYAAQGGFTTVLGYFLNNEDYTDVYRREQEYARTRAHVDYGFHFSVANEMHVRELAEYVNKYGVTSFKYFMNFKGEEGRYLGLDGTDDGYFYDLLAQAARLGDVKVVCHTENIEIVNRLRKRFQAEGRDTLKDWSASKPAFTEAENCVRAMMFAEHLNARIYIPHLSTRMALDEVRKWRQRYEHVYVETCPHYLTHDENADIGPLGKANPPFRSSDDVQAMWEGLNDGSIDVVASDHVPRKKSTKERPLWLASQGFPGTATILPVLLSEGYHKGRLSLARIAALLTQRPAEIFNLDPDKGSLQIGAHADLTLVDLNKVRTVKAEELGSYSDYSLYDGWDLKGWPVRTIVRGETVMQDGKIVGKPGYGQYLMRTLKSNQGKSQ</sequence>
<protein>
    <recommendedName>
        <fullName evidence="2">Amidohydrolase-related domain-containing protein</fullName>
    </recommendedName>
</protein>
<gene>
    <name evidence="3" type="ORF">CAL20_24245</name>
</gene>
<dbReference type="InterPro" id="IPR006680">
    <property type="entry name" value="Amidohydro-rel"/>
</dbReference>
<name>A0A261TMP0_9BORD</name>
<dbReference type="FunFam" id="3.20.20.140:FF:000174">
    <property type="entry name" value="Dihydropyrimidinase-related protein 2"/>
    <property type="match status" value="1"/>
</dbReference>
<keyword evidence="4" id="KW-1185">Reference proteome</keyword>
<dbReference type="InterPro" id="IPR011059">
    <property type="entry name" value="Metal-dep_hydrolase_composite"/>
</dbReference>
<evidence type="ECO:0000313" key="4">
    <source>
        <dbReference type="Proteomes" id="UP000216885"/>
    </source>
</evidence>
<evidence type="ECO:0000313" key="3">
    <source>
        <dbReference type="EMBL" id="OZI50928.1"/>
    </source>
</evidence>
<dbReference type="PANTHER" id="PTHR43668">
    <property type="entry name" value="ALLANTOINASE"/>
    <property type="match status" value="1"/>
</dbReference>
<dbReference type="GO" id="GO:0006145">
    <property type="term" value="P:purine nucleobase catabolic process"/>
    <property type="evidence" value="ECO:0007669"/>
    <property type="project" value="TreeGrafter"/>
</dbReference>
<dbReference type="RefSeq" id="WP_094839257.1">
    <property type="nucleotide sequence ID" value="NZ_NEVQ01000022.1"/>
</dbReference>
<comment type="similarity">
    <text evidence="1">Belongs to the metallo-dependent hydrolases superfamily. Hydantoinase/dihydropyrimidinase family.</text>
</comment>
<dbReference type="Gene3D" id="3.20.20.140">
    <property type="entry name" value="Metal-dependent hydrolases"/>
    <property type="match status" value="1"/>
</dbReference>
<comment type="caution">
    <text evidence="3">The sequence shown here is derived from an EMBL/GenBank/DDBJ whole genome shotgun (WGS) entry which is preliminary data.</text>
</comment>
<dbReference type="AlphaFoldDB" id="A0A261TMP0"/>
<evidence type="ECO:0000256" key="1">
    <source>
        <dbReference type="ARBA" id="ARBA00008829"/>
    </source>
</evidence>
<dbReference type="Pfam" id="PF01979">
    <property type="entry name" value="Amidohydro_1"/>
    <property type="match status" value="1"/>
</dbReference>
<dbReference type="EMBL" id="NEVQ01000022">
    <property type="protein sequence ID" value="OZI50928.1"/>
    <property type="molecule type" value="Genomic_DNA"/>
</dbReference>
<dbReference type="InterPro" id="IPR032466">
    <property type="entry name" value="Metal_Hydrolase"/>
</dbReference>
<proteinExistence type="inferred from homology"/>
<reference evidence="3 4" key="1">
    <citation type="submission" date="2017-05" db="EMBL/GenBank/DDBJ databases">
        <title>Complete and WGS of Bordetella genogroups.</title>
        <authorList>
            <person name="Spilker T."/>
            <person name="LiPuma J."/>
        </authorList>
    </citation>
    <scope>NUCLEOTIDE SEQUENCE [LARGE SCALE GENOMIC DNA]</scope>
    <source>
        <strain evidence="3 4">AU9919</strain>
    </source>
</reference>
<dbReference type="GO" id="GO:0005737">
    <property type="term" value="C:cytoplasm"/>
    <property type="evidence" value="ECO:0007669"/>
    <property type="project" value="TreeGrafter"/>
</dbReference>
<accession>A0A261TMP0</accession>
<dbReference type="Gene3D" id="2.30.40.10">
    <property type="entry name" value="Urease, subunit C, domain 1"/>
    <property type="match status" value="1"/>
</dbReference>
<feature type="domain" description="Amidohydrolase-related" evidence="2">
    <location>
        <begin position="55"/>
        <end position="433"/>
    </location>
</feature>
<evidence type="ECO:0000259" key="2">
    <source>
        <dbReference type="Pfam" id="PF01979"/>
    </source>
</evidence>